<dbReference type="GO" id="GO:0008168">
    <property type="term" value="F:methyltransferase activity"/>
    <property type="evidence" value="ECO:0007669"/>
    <property type="project" value="UniProtKB-KW"/>
</dbReference>
<sequence>MRSRYEQLPRHSLIICASLVQNAMNLGALCRTVEVFRLQALVLPTLAVVQDRQFRKLAASAHQWQPLQACSADCLVSQIQAWQQQGYGVYALTPAATAKKLPLFEFPQKAVLVLGRELTGVPPEIMQACQGAIAIPQLGLVESLNVSTAAAIAIYAYTQQHGLPEPEG</sequence>
<proteinExistence type="predicted"/>
<keyword evidence="1 4" id="KW-0489">Methyltransferase</keyword>
<protein>
    <submittedName>
        <fullName evidence="4">TrmH family RNA methyltransferase</fullName>
    </submittedName>
</protein>
<evidence type="ECO:0000259" key="3">
    <source>
        <dbReference type="Pfam" id="PF00588"/>
    </source>
</evidence>
<dbReference type="Pfam" id="PF00588">
    <property type="entry name" value="SpoU_methylase"/>
    <property type="match status" value="1"/>
</dbReference>
<organism evidence="4 5">
    <name type="scientific">Almyronema epifaneia S1</name>
    <dbReference type="NCBI Taxonomy" id="2991925"/>
    <lineage>
        <taxon>Bacteria</taxon>
        <taxon>Bacillati</taxon>
        <taxon>Cyanobacteriota</taxon>
        <taxon>Cyanophyceae</taxon>
        <taxon>Nodosilineales</taxon>
        <taxon>Nodosilineaceae</taxon>
        <taxon>Almyronema</taxon>
        <taxon>Almyronema epifaneia</taxon>
    </lineage>
</organism>
<accession>A0ABW6IGK4</accession>
<dbReference type="GO" id="GO:0032259">
    <property type="term" value="P:methylation"/>
    <property type="evidence" value="ECO:0007669"/>
    <property type="project" value="UniProtKB-KW"/>
</dbReference>
<keyword evidence="2" id="KW-0808">Transferase</keyword>
<feature type="domain" description="tRNA/rRNA methyltransferase SpoU type" evidence="3">
    <location>
        <begin position="13"/>
        <end position="155"/>
    </location>
</feature>
<name>A0ABW6IGK4_9CYAN</name>
<dbReference type="EMBL" id="JBHZOL010000085">
    <property type="protein sequence ID" value="MFE4107318.1"/>
    <property type="molecule type" value="Genomic_DNA"/>
</dbReference>
<dbReference type="SUPFAM" id="SSF75217">
    <property type="entry name" value="alpha/beta knot"/>
    <property type="match status" value="1"/>
</dbReference>
<dbReference type="InterPro" id="IPR001537">
    <property type="entry name" value="SpoU_MeTrfase"/>
</dbReference>
<evidence type="ECO:0000313" key="4">
    <source>
        <dbReference type="EMBL" id="MFE4107318.1"/>
    </source>
</evidence>
<dbReference type="InterPro" id="IPR029026">
    <property type="entry name" value="tRNA_m1G_MTases_N"/>
</dbReference>
<dbReference type="InterPro" id="IPR029028">
    <property type="entry name" value="Alpha/beta_knot_MTases"/>
</dbReference>
<dbReference type="RefSeq" id="WP_377965914.1">
    <property type="nucleotide sequence ID" value="NZ_JBHZOL010000085.1"/>
</dbReference>
<reference evidence="4 5" key="1">
    <citation type="submission" date="2024-10" db="EMBL/GenBank/DDBJ databases">
        <authorList>
            <person name="Ratan Roy A."/>
            <person name="Morales Sandoval P.H."/>
            <person name="De Los Santos Villalobos S."/>
            <person name="Chakraborty S."/>
            <person name="Mukherjee J."/>
        </authorList>
    </citation>
    <scope>NUCLEOTIDE SEQUENCE [LARGE SCALE GENOMIC DNA]</scope>
    <source>
        <strain evidence="4 5">S1</strain>
    </source>
</reference>
<dbReference type="PANTHER" id="PTHR12029">
    <property type="entry name" value="RNA METHYLTRANSFERASE"/>
    <property type="match status" value="1"/>
</dbReference>
<evidence type="ECO:0000256" key="2">
    <source>
        <dbReference type="ARBA" id="ARBA00022679"/>
    </source>
</evidence>
<dbReference type="Gene3D" id="3.40.1280.10">
    <property type="match status" value="1"/>
</dbReference>
<evidence type="ECO:0000256" key="1">
    <source>
        <dbReference type="ARBA" id="ARBA00022603"/>
    </source>
</evidence>
<gene>
    <name evidence="4" type="ORF">ACFVKH_13575</name>
</gene>
<dbReference type="PANTHER" id="PTHR12029:SF11">
    <property type="entry name" value="METHYLTRANSFERASE TARBP1-RELATED"/>
    <property type="match status" value="1"/>
</dbReference>
<evidence type="ECO:0000313" key="5">
    <source>
        <dbReference type="Proteomes" id="UP001600165"/>
    </source>
</evidence>
<comment type="caution">
    <text evidence="4">The sequence shown here is derived from an EMBL/GenBank/DDBJ whole genome shotgun (WGS) entry which is preliminary data.</text>
</comment>
<keyword evidence="5" id="KW-1185">Reference proteome</keyword>
<dbReference type="InterPro" id="IPR045330">
    <property type="entry name" value="TRM3/TARBP1"/>
</dbReference>
<dbReference type="Proteomes" id="UP001600165">
    <property type="component" value="Unassembled WGS sequence"/>
</dbReference>